<feature type="transmembrane region" description="Helical" evidence="2">
    <location>
        <begin position="74"/>
        <end position="91"/>
    </location>
</feature>
<dbReference type="InterPro" id="IPR036291">
    <property type="entry name" value="NAD(P)-bd_dom_sf"/>
</dbReference>
<feature type="transmembrane region" description="Helical" evidence="2">
    <location>
        <begin position="36"/>
        <end position="54"/>
    </location>
</feature>
<keyword evidence="2" id="KW-0812">Transmembrane</keyword>
<evidence type="ECO:0000256" key="1">
    <source>
        <dbReference type="ARBA" id="ARBA00007430"/>
    </source>
</evidence>
<dbReference type="EMBL" id="CP032100">
    <property type="protein sequence ID" value="AXX90440.1"/>
    <property type="molecule type" value="Genomic_DNA"/>
</dbReference>
<proteinExistence type="inferred from homology"/>
<dbReference type="Proteomes" id="UP000263040">
    <property type="component" value="Chromosome"/>
</dbReference>
<dbReference type="PANTHER" id="PTHR43318:SF1">
    <property type="entry name" value="POLYSACCHARIDE BIOSYNTHESIS PROTEIN EPSC-RELATED"/>
    <property type="match status" value="1"/>
</dbReference>
<organism evidence="4 5">
    <name type="scientific">Arcobacter suis CECT 7833</name>
    <dbReference type="NCBI Taxonomy" id="663365"/>
    <lineage>
        <taxon>Bacteria</taxon>
        <taxon>Pseudomonadati</taxon>
        <taxon>Campylobacterota</taxon>
        <taxon>Epsilonproteobacteria</taxon>
        <taxon>Campylobacterales</taxon>
        <taxon>Arcobacteraceae</taxon>
        <taxon>Arcobacter</taxon>
    </lineage>
</organism>
<keyword evidence="2" id="KW-0472">Membrane</keyword>
<dbReference type="CDD" id="cd05237">
    <property type="entry name" value="UDP_invert_4-6DH_SDR_e"/>
    <property type="match status" value="1"/>
</dbReference>
<gene>
    <name evidence="4" type="ORF">ASUIS_1979</name>
</gene>
<reference evidence="4 5" key="1">
    <citation type="submission" date="2018-08" db="EMBL/GenBank/DDBJ databases">
        <title>Complete genome of the Arcobacter suis type strain LMG 26152.</title>
        <authorList>
            <person name="Miller W.G."/>
            <person name="Yee E."/>
            <person name="Bono J.L."/>
        </authorList>
    </citation>
    <scope>NUCLEOTIDE SEQUENCE [LARGE SCALE GENOMIC DNA]</scope>
    <source>
        <strain evidence="4 5">CECT 7833</strain>
    </source>
</reference>
<evidence type="ECO:0000313" key="4">
    <source>
        <dbReference type="EMBL" id="AXX90440.1"/>
    </source>
</evidence>
<feature type="domain" description="Polysaccharide biosynthesis protein CapD-like" evidence="3">
    <location>
        <begin position="267"/>
        <end position="540"/>
    </location>
</feature>
<sequence length="580" mass="66245">MNYLRDKRFLGVLSTIVISIFSFFLVTLLLEKEFSLIVVSVIVSTRVIASFLLFDDYKLSWSKASTKTGLMKILLALASFIVYMPILYYVLGIHFNLIFIDLIFYSFIVNILVYVYKYYHTVGNQSKTKELVIYGAGKAGLQLQREFLNTEYKLICFIDDDEVLQHRSIDGISIYSKEKFCNIFKDKKFDKMVVAIPSASKEQIKIVYENMQNNFKTIKILPSIENILKKEEFTKQLKDISVEDLLARHPKDLDKKQIENFIKDKVVLITGAGGSIGSEISRQCKAYGAKQLILLDHSEFNLYSIMEELKDENVIPVMQTVRKIEFLERTFEKYKPQILIHAAAYKHVPLVEHNILEGISNNIIGTKNCIDLSIKYEVEKFVLISTDKAVRPTNVMGTTKRVCELYAQNVDSKNTEIVAVRFGNVLGSSGSVIPKFKSQIEQGKNITVTHPDITRYFMLIPEACELVLQAASIGKGGEIFILDMGEPIKIVDLAKKMIELSGRNEINIEFCGLRPGEKLYEELLINDSDQKTKYESITVASSTNFEINELNQKIEELLVCEDKISKLKEIVPEFNHQLNL</sequence>
<evidence type="ECO:0000256" key="2">
    <source>
        <dbReference type="SAM" id="Phobius"/>
    </source>
</evidence>
<dbReference type="Gene3D" id="3.40.50.720">
    <property type="entry name" value="NAD(P)-binding Rossmann-like Domain"/>
    <property type="match status" value="2"/>
</dbReference>
<dbReference type="InterPro" id="IPR051203">
    <property type="entry name" value="Polysaccharide_Synthase-Rel"/>
</dbReference>
<feature type="transmembrane region" description="Helical" evidence="2">
    <location>
        <begin position="97"/>
        <end position="119"/>
    </location>
</feature>
<comment type="similarity">
    <text evidence="1">Belongs to the polysaccharide synthase family.</text>
</comment>
<dbReference type="PANTHER" id="PTHR43318">
    <property type="entry name" value="UDP-N-ACETYLGLUCOSAMINE 4,6-DEHYDRATASE"/>
    <property type="match status" value="1"/>
</dbReference>
<dbReference type="SUPFAM" id="SSF51735">
    <property type="entry name" value="NAD(P)-binding Rossmann-fold domains"/>
    <property type="match status" value="1"/>
</dbReference>
<keyword evidence="2" id="KW-1133">Transmembrane helix</keyword>
<dbReference type="Pfam" id="PF02719">
    <property type="entry name" value="Polysacc_synt_2"/>
    <property type="match status" value="1"/>
</dbReference>
<accession>A0AAD0SSV3</accession>
<dbReference type="InterPro" id="IPR029063">
    <property type="entry name" value="SAM-dependent_MTases_sf"/>
</dbReference>
<evidence type="ECO:0000259" key="3">
    <source>
        <dbReference type="Pfam" id="PF02719"/>
    </source>
</evidence>
<feature type="transmembrane region" description="Helical" evidence="2">
    <location>
        <begin position="9"/>
        <end position="30"/>
    </location>
</feature>
<evidence type="ECO:0000313" key="5">
    <source>
        <dbReference type="Proteomes" id="UP000263040"/>
    </source>
</evidence>
<dbReference type="RefSeq" id="WP_118887031.1">
    <property type="nucleotide sequence ID" value="NZ_CP032100.1"/>
</dbReference>
<protein>
    <submittedName>
        <fullName evidence="4">NDP-sugar epimerase, putative UDP-GlcNAc-inverting 4,6-dehydratase FlaA1</fullName>
    </submittedName>
</protein>
<dbReference type="AlphaFoldDB" id="A0AAD0SSV3"/>
<dbReference type="KEGG" id="asui:ASUIS_1979"/>
<dbReference type="SUPFAM" id="SSF53335">
    <property type="entry name" value="S-adenosyl-L-methionine-dependent methyltransferases"/>
    <property type="match status" value="1"/>
</dbReference>
<name>A0AAD0SSV3_9BACT</name>
<dbReference type="InterPro" id="IPR003869">
    <property type="entry name" value="Polysac_CapD-like"/>
</dbReference>
<keyword evidence="5" id="KW-1185">Reference proteome</keyword>